<dbReference type="SUPFAM" id="SSF53335">
    <property type="entry name" value="S-adenosyl-L-methionine-dependent methyltransferases"/>
    <property type="match status" value="1"/>
</dbReference>
<evidence type="ECO:0000259" key="4">
    <source>
        <dbReference type="Pfam" id="PF01555"/>
    </source>
</evidence>
<dbReference type="PANTHER" id="PTHR13370">
    <property type="entry name" value="RNA METHYLASE-RELATED"/>
    <property type="match status" value="1"/>
</dbReference>
<dbReference type="PRINTS" id="PR00508">
    <property type="entry name" value="S21N4MTFRASE"/>
</dbReference>
<organism evidence="5 6">
    <name type="scientific">Mycobacterium phage Mendokysei</name>
    <dbReference type="NCBI Taxonomy" id="2099637"/>
    <lineage>
        <taxon>Viruses</taxon>
        <taxon>Duplodnaviria</taxon>
        <taxon>Heunggongvirae</taxon>
        <taxon>Uroviricota</taxon>
        <taxon>Caudoviricetes</taxon>
        <taxon>Bernalvirus</taxon>
        <taxon>Bernalvirus mendokysei</taxon>
    </lineage>
</organism>
<dbReference type="InterPro" id="IPR001091">
    <property type="entry name" value="RM_Methyltransferase"/>
</dbReference>
<dbReference type="GO" id="GO:0003677">
    <property type="term" value="F:DNA binding"/>
    <property type="evidence" value="ECO:0007669"/>
    <property type="project" value="InterPro"/>
</dbReference>
<dbReference type="PROSITE" id="PS00092">
    <property type="entry name" value="N6_MTASE"/>
    <property type="match status" value="1"/>
</dbReference>
<reference evidence="6" key="1">
    <citation type="submission" date="2018-02" db="EMBL/GenBank/DDBJ databases">
        <authorList>
            <person name="Yee B."/>
            <person name="Bell B."/>
            <person name="Donohue J.-P."/>
            <person name="Ares M.Jr."/>
            <person name="Hartzog G.A."/>
            <person name="Dargyte M."/>
            <person name="DeMattos M."/>
            <person name="Divekar N."/>
            <person name="Farooq S."/>
            <person name="Hardison E."/>
            <person name="Peracchi L."/>
            <person name="Phillips A."/>
            <person name="Sennef S."/>
            <person name="Fridland S."/>
            <person name="Valenzuela-Sanchez M."/>
            <person name="Stoner T.H."/>
            <person name="Russell D.A."/>
            <person name="Pope W.H."/>
            <person name="Jacobs-Sera D."/>
            <person name="Hatfull G.F."/>
        </authorList>
    </citation>
    <scope>NUCLEOTIDE SEQUENCE [LARGE SCALE GENOMIC DNA]</scope>
</reference>
<protein>
    <submittedName>
        <fullName evidence="5">DNA methylase</fullName>
    </submittedName>
</protein>
<dbReference type="Proteomes" id="UP000241021">
    <property type="component" value="Segment"/>
</dbReference>
<dbReference type="InterPro" id="IPR002052">
    <property type="entry name" value="DNA_methylase_N6_adenine_CS"/>
</dbReference>
<proteinExistence type="inferred from homology"/>
<dbReference type="GeneID" id="60335882"/>
<comment type="similarity">
    <text evidence="1">Belongs to the N(4)/N(6)-methyltransferase family.</text>
</comment>
<dbReference type="InterPro" id="IPR029063">
    <property type="entry name" value="SAM-dependent_MTases_sf"/>
</dbReference>
<accession>A0A2P1CGF5</accession>
<dbReference type="PANTHER" id="PTHR13370:SF3">
    <property type="entry name" value="TRNA (GUANINE(10)-N2)-METHYLTRANSFERASE HOMOLOG"/>
    <property type="match status" value="1"/>
</dbReference>
<evidence type="ECO:0000256" key="2">
    <source>
        <dbReference type="ARBA" id="ARBA00022603"/>
    </source>
</evidence>
<dbReference type="Gene3D" id="3.40.50.150">
    <property type="entry name" value="Vaccinia Virus protein VP39"/>
    <property type="match status" value="1"/>
</dbReference>
<name>A0A2P1CGF5_9CAUD</name>
<sequence length="245" mass="27028">MIDGATVHCGDALAVLSELPDASVDAVITDPPYSSGGQMRSDRTLSTRRKYVTSNAKHTTGDFTGDNRDQRSYQYWCALWLSECLRVTKPGGVLCQFTDWRQLPATTDAVQAGGWVWRGIFPWIKPNARPMPGRFTAHAEYIVWATNGARPVAFDNSMPTHRGYYLESPPTSRNRDHITQKPLNLMRELVQIVPPGGTVLDPFAGSGTTGVAAVIEGRNFIGIERLPKFVDVATRRIADIQPALL</sequence>
<dbReference type="KEGG" id="vg:60335882"/>
<dbReference type="RefSeq" id="YP_009964174.1">
    <property type="nucleotide sequence ID" value="NC_051726.1"/>
</dbReference>
<evidence type="ECO:0000313" key="6">
    <source>
        <dbReference type="Proteomes" id="UP000241021"/>
    </source>
</evidence>
<gene>
    <name evidence="5" type="primary">64</name>
    <name evidence="5" type="ORF">SEA_MENDOKYSEI_64</name>
</gene>
<feature type="domain" description="DNA methylase N-4/N-6" evidence="4">
    <location>
        <begin position="24"/>
        <end position="234"/>
    </location>
</feature>
<evidence type="ECO:0000256" key="3">
    <source>
        <dbReference type="ARBA" id="ARBA00022679"/>
    </source>
</evidence>
<dbReference type="GO" id="GO:0008170">
    <property type="term" value="F:N-methyltransferase activity"/>
    <property type="evidence" value="ECO:0007669"/>
    <property type="project" value="InterPro"/>
</dbReference>
<dbReference type="GO" id="GO:0032259">
    <property type="term" value="P:methylation"/>
    <property type="evidence" value="ECO:0007669"/>
    <property type="project" value="UniProtKB-KW"/>
</dbReference>
<evidence type="ECO:0000313" key="5">
    <source>
        <dbReference type="EMBL" id="AVJ50279.1"/>
    </source>
</evidence>
<keyword evidence="6" id="KW-1185">Reference proteome</keyword>
<dbReference type="InterPro" id="IPR002941">
    <property type="entry name" value="DNA_methylase_N4/N6"/>
</dbReference>
<dbReference type="GO" id="GO:0009007">
    <property type="term" value="F:site-specific DNA-methyltransferase (adenine-specific) activity"/>
    <property type="evidence" value="ECO:0007669"/>
    <property type="project" value="TreeGrafter"/>
</dbReference>
<dbReference type="EMBL" id="MG925349">
    <property type="protein sequence ID" value="AVJ50279.1"/>
    <property type="molecule type" value="Genomic_DNA"/>
</dbReference>
<keyword evidence="3" id="KW-0808">Transferase</keyword>
<dbReference type="Pfam" id="PF01555">
    <property type="entry name" value="N6_N4_Mtase"/>
    <property type="match status" value="1"/>
</dbReference>
<evidence type="ECO:0000256" key="1">
    <source>
        <dbReference type="ARBA" id="ARBA00006594"/>
    </source>
</evidence>
<keyword evidence="2 5" id="KW-0489">Methyltransferase</keyword>